<dbReference type="SUPFAM" id="SSF54791">
    <property type="entry name" value="Eukaryotic type KH-domain (KH-domain type I)"/>
    <property type="match status" value="1"/>
</dbReference>
<dbReference type="Pfam" id="PF00013">
    <property type="entry name" value="KH_1"/>
    <property type="match status" value="1"/>
</dbReference>
<keyword evidence="2" id="KW-0694">RNA-binding</keyword>
<sequence>MNRGRVDSGSMIPANIRESISAKFGSQVLISLHHNVERAAGYWNCVADLVNGTIEMEEFVAQSRNYNLLHILPLLQVALKPLHAETSRAIAKDLGVVPEIAERHKIATAKDERKQMTKTAPSVSYGSFSGTTSKKIDIPNMRVGVIIGKGGETIKNLQQESAAKIQVTRDMDAEPGAHTRTVDLTGTPAQIAKAEQLISDVLQEAEARGTVGSGGRSSRRMGGEPGSDQFSMKIPNDKDEARGTVGTGGRSSRRMGGEPGSPNNKDEARGTVGTGGRSSRRMGGEPGSPNNKDEARGTVGTGGRSSCRMGGEPGSPNNKDEARGTVGTGGRSSRRMGGEPGSPNNKDEARGTVGTGGRSSRRMGGEPGSPNNKDEARGTVGTGGRSSRRMGGEPGSPNNKDEARGTVGTGGRSSRRMGGEPGSPNNKDEARGTVGTGGRSSRRMGGEPGSPNNKDEARGTVGTGGRSSRRMGGEPGSPNNKDEACGTVGTGGRSSRRMGGEPGSPNNKDEARGTVGSGGRSSRRMGGEPGSDQFSMKIPNNKVLNALPWRLSCLMFFPCICPLGERWNQIHVVLSREESVQVEMALNLNQEETLTCQRKRAANLQKKRDHVRISPASAKEASKPIKQGFKTTSAKAKEKVLTLGERWNQISLFVSEESKETKREPR</sequence>
<dbReference type="PANTHER" id="PTHR10288">
    <property type="entry name" value="KH DOMAIN CONTAINING RNA BINDING PROTEIN"/>
    <property type="match status" value="1"/>
</dbReference>
<evidence type="ECO:0000259" key="4">
    <source>
        <dbReference type="SMART" id="SM00322"/>
    </source>
</evidence>
<keyword evidence="6" id="KW-1185">Reference proteome</keyword>
<protein>
    <recommendedName>
        <fullName evidence="4">K Homology domain-containing protein</fullName>
    </recommendedName>
</protein>
<organism evidence="5 6">
    <name type="scientific">Microthlaspi erraticum</name>
    <dbReference type="NCBI Taxonomy" id="1685480"/>
    <lineage>
        <taxon>Eukaryota</taxon>
        <taxon>Viridiplantae</taxon>
        <taxon>Streptophyta</taxon>
        <taxon>Embryophyta</taxon>
        <taxon>Tracheophyta</taxon>
        <taxon>Spermatophyta</taxon>
        <taxon>Magnoliopsida</taxon>
        <taxon>eudicotyledons</taxon>
        <taxon>Gunneridae</taxon>
        <taxon>Pentapetalae</taxon>
        <taxon>rosids</taxon>
        <taxon>malvids</taxon>
        <taxon>Brassicales</taxon>
        <taxon>Brassicaceae</taxon>
        <taxon>Coluteocarpeae</taxon>
        <taxon>Microthlaspi</taxon>
    </lineage>
</organism>
<evidence type="ECO:0000313" key="6">
    <source>
        <dbReference type="Proteomes" id="UP000467841"/>
    </source>
</evidence>
<name>A0A6D2J1C0_9BRAS</name>
<evidence type="ECO:0000313" key="5">
    <source>
        <dbReference type="EMBL" id="CAA7031163.1"/>
    </source>
</evidence>
<dbReference type="InterPro" id="IPR004087">
    <property type="entry name" value="KH_dom"/>
</dbReference>
<dbReference type="AlphaFoldDB" id="A0A6D2J1C0"/>
<dbReference type="EMBL" id="CACVBM020001104">
    <property type="protein sequence ID" value="CAA7031163.1"/>
    <property type="molecule type" value="Genomic_DNA"/>
</dbReference>
<evidence type="ECO:0000256" key="1">
    <source>
        <dbReference type="ARBA" id="ARBA00022737"/>
    </source>
</evidence>
<dbReference type="InterPro" id="IPR036612">
    <property type="entry name" value="KH_dom_type_1_sf"/>
</dbReference>
<feature type="domain" description="K Homology" evidence="4">
    <location>
        <begin position="130"/>
        <end position="203"/>
    </location>
</feature>
<comment type="caution">
    <text evidence="5">The sequence shown here is derived from an EMBL/GenBank/DDBJ whole genome shotgun (WGS) entry which is preliminary data.</text>
</comment>
<dbReference type="SMART" id="SM00322">
    <property type="entry name" value="KH"/>
    <property type="match status" value="1"/>
</dbReference>
<dbReference type="InterPro" id="IPR004088">
    <property type="entry name" value="KH_dom_type_1"/>
</dbReference>
<dbReference type="OrthoDB" id="5204190at2759"/>
<keyword evidence="1" id="KW-0677">Repeat</keyword>
<dbReference type="Gene3D" id="3.30.1370.10">
    <property type="entry name" value="K Homology domain, type 1"/>
    <property type="match status" value="1"/>
</dbReference>
<accession>A0A6D2J1C0</accession>
<dbReference type="PROSITE" id="PS50084">
    <property type="entry name" value="KH_TYPE_1"/>
    <property type="match status" value="1"/>
</dbReference>
<dbReference type="Proteomes" id="UP000467841">
    <property type="component" value="Unassembled WGS sequence"/>
</dbReference>
<evidence type="ECO:0000256" key="2">
    <source>
        <dbReference type="PROSITE-ProRule" id="PRU00117"/>
    </source>
</evidence>
<feature type="region of interest" description="Disordered" evidence="3">
    <location>
        <begin position="207"/>
        <end position="537"/>
    </location>
</feature>
<feature type="region of interest" description="Disordered" evidence="3">
    <location>
        <begin position="605"/>
        <end position="629"/>
    </location>
</feature>
<evidence type="ECO:0000256" key="3">
    <source>
        <dbReference type="SAM" id="MobiDB-lite"/>
    </source>
</evidence>
<proteinExistence type="predicted"/>
<dbReference type="GO" id="GO:0003723">
    <property type="term" value="F:RNA binding"/>
    <property type="evidence" value="ECO:0007669"/>
    <property type="project" value="UniProtKB-UniRule"/>
</dbReference>
<gene>
    <name evidence="5" type="ORF">MERR_LOCUS18398</name>
</gene>
<reference evidence="5" key="1">
    <citation type="submission" date="2020-01" db="EMBL/GenBank/DDBJ databases">
        <authorList>
            <person name="Mishra B."/>
        </authorList>
    </citation>
    <scope>NUCLEOTIDE SEQUENCE [LARGE SCALE GENOMIC DNA]</scope>
</reference>